<dbReference type="GO" id="GO:0060271">
    <property type="term" value="P:cilium assembly"/>
    <property type="evidence" value="ECO:0007669"/>
    <property type="project" value="InterPro"/>
</dbReference>
<evidence type="ECO:0000256" key="5">
    <source>
        <dbReference type="ARBA" id="ARBA00022803"/>
    </source>
</evidence>
<accession>A0AAV6R9F1</accession>
<evidence type="ECO:0000256" key="3">
    <source>
        <dbReference type="ARBA" id="ARBA00018408"/>
    </source>
</evidence>
<keyword evidence="7" id="KW-0206">Cytoskeleton</keyword>
<keyword evidence="4" id="KW-0963">Cytoplasm</keyword>
<evidence type="ECO:0000256" key="1">
    <source>
        <dbReference type="ARBA" id="ARBA00004300"/>
    </source>
</evidence>
<reference evidence="10 11" key="1">
    <citation type="journal article" date="2021" name="Sci. Rep.">
        <title>Chromosome anchoring in Senegalese sole (Solea senegalensis) reveals sex-associated markers and genome rearrangements in flatfish.</title>
        <authorList>
            <person name="Guerrero-Cozar I."/>
            <person name="Gomez-Garrido J."/>
            <person name="Berbel C."/>
            <person name="Martinez-Blanch J.F."/>
            <person name="Alioto T."/>
            <person name="Claros M.G."/>
            <person name="Gagnaire P.A."/>
            <person name="Manchado M."/>
        </authorList>
    </citation>
    <scope>NUCLEOTIDE SEQUENCE [LARGE SCALE GENOMIC DNA]</scope>
    <source>
        <strain evidence="10">Sse05_10M</strain>
    </source>
</reference>
<gene>
    <name evidence="10" type="ORF">JOB18_011202</name>
</gene>
<dbReference type="GO" id="GO:0070507">
    <property type="term" value="P:regulation of microtubule cytoskeleton organization"/>
    <property type="evidence" value="ECO:0007669"/>
    <property type="project" value="InterPro"/>
</dbReference>
<dbReference type="GO" id="GO:0043015">
    <property type="term" value="F:gamma-tubulin binding"/>
    <property type="evidence" value="ECO:0007669"/>
    <property type="project" value="InterPro"/>
</dbReference>
<comment type="subunit">
    <text evidence="2">Directly interacts with tubulin-gamma; this interaction determines centrosomal localization.</text>
</comment>
<evidence type="ECO:0000256" key="4">
    <source>
        <dbReference type="ARBA" id="ARBA00022490"/>
    </source>
</evidence>
<evidence type="ECO:0000256" key="8">
    <source>
        <dbReference type="ARBA" id="ARBA00025273"/>
    </source>
</evidence>
<dbReference type="Proteomes" id="UP000693946">
    <property type="component" value="Linkage Group LG2"/>
</dbReference>
<comment type="function">
    <text evidence="8">Plays a role in the organization of both preexisting and nascent microtubules in interphase cells. During mitosis, required for the organization and orientation of the mitotic spindle.</text>
</comment>
<keyword evidence="6 9" id="KW-0175">Coiled coil</keyword>
<evidence type="ECO:0000313" key="11">
    <source>
        <dbReference type="Proteomes" id="UP000693946"/>
    </source>
</evidence>
<sequence>MEEKKRGQEQEETPQRLLLGQKKTIGTVLSSLVEEVKQVLKQERQRKLELELLWELSLVLKEPELRLVAELELLELEQELPEPELPELELELSELELEQPELELELNLEPLIRLELAKRSEDLEQELSRQREKMPQLQRKLHLILKEEHRLVKEDKNTTGIRESTWKARESSLCAHYCQLLTEISAVVTNLSAPLQLHRQKPASVDLELAEFHNLLPTLEFWAQQLHLMKELHQGLTKLITRLLPQLLPDGGHDSAEAVTVENMILLVDTLLKSTSLKDKVLKSPTQITLLSVVSHFQKLFGMTSLSGVYPRMNEVYTSLGKMTNTMRTLQDILDLDSRVSPAEVVNQVARLVHLNELNASFCNLVEDDDIQRFT</sequence>
<keyword evidence="11" id="KW-1185">Reference proteome</keyword>
<dbReference type="EMBL" id="JAGKHQ010000012">
    <property type="protein sequence ID" value="KAG7501983.1"/>
    <property type="molecule type" value="Genomic_DNA"/>
</dbReference>
<dbReference type="InterPro" id="IPR037692">
    <property type="entry name" value="CEP70"/>
</dbReference>
<evidence type="ECO:0000256" key="6">
    <source>
        <dbReference type="ARBA" id="ARBA00023054"/>
    </source>
</evidence>
<name>A0AAV6R9F1_SOLSE</name>
<keyword evidence="5" id="KW-0802">TPR repeat</keyword>
<comment type="subcellular location">
    <subcellularLocation>
        <location evidence="1">Cytoplasm</location>
        <location evidence="1">Cytoskeleton</location>
        <location evidence="1">Microtubule organizing center</location>
        <location evidence="1">Centrosome</location>
    </subcellularLocation>
</comment>
<evidence type="ECO:0000313" key="10">
    <source>
        <dbReference type="EMBL" id="KAG7501983.1"/>
    </source>
</evidence>
<dbReference type="GO" id="GO:0005813">
    <property type="term" value="C:centrosome"/>
    <property type="evidence" value="ECO:0007669"/>
    <property type="project" value="UniProtKB-SubCell"/>
</dbReference>
<dbReference type="AlphaFoldDB" id="A0AAV6R9F1"/>
<evidence type="ECO:0000256" key="9">
    <source>
        <dbReference type="SAM" id="Coils"/>
    </source>
</evidence>
<organism evidence="10 11">
    <name type="scientific">Solea senegalensis</name>
    <name type="common">Senegalese sole</name>
    <dbReference type="NCBI Taxonomy" id="28829"/>
    <lineage>
        <taxon>Eukaryota</taxon>
        <taxon>Metazoa</taxon>
        <taxon>Chordata</taxon>
        <taxon>Craniata</taxon>
        <taxon>Vertebrata</taxon>
        <taxon>Euteleostomi</taxon>
        <taxon>Actinopterygii</taxon>
        <taxon>Neopterygii</taxon>
        <taxon>Teleostei</taxon>
        <taxon>Neoteleostei</taxon>
        <taxon>Acanthomorphata</taxon>
        <taxon>Carangaria</taxon>
        <taxon>Pleuronectiformes</taxon>
        <taxon>Pleuronectoidei</taxon>
        <taxon>Soleidae</taxon>
        <taxon>Solea</taxon>
    </lineage>
</organism>
<comment type="caution">
    <text evidence="10">The sequence shown here is derived from an EMBL/GenBank/DDBJ whole genome shotgun (WGS) entry which is preliminary data.</text>
</comment>
<evidence type="ECO:0000256" key="7">
    <source>
        <dbReference type="ARBA" id="ARBA00023212"/>
    </source>
</evidence>
<dbReference type="PANTHER" id="PTHR14594:SF1">
    <property type="entry name" value="CENTROSOMAL PROTEIN OF 70 KDA"/>
    <property type="match status" value="1"/>
</dbReference>
<evidence type="ECO:0000256" key="2">
    <source>
        <dbReference type="ARBA" id="ARBA00011832"/>
    </source>
</evidence>
<proteinExistence type="predicted"/>
<feature type="coiled-coil region" evidence="9">
    <location>
        <begin position="85"/>
        <end position="140"/>
    </location>
</feature>
<protein>
    <recommendedName>
        <fullName evidence="3">Centrosomal protein of 70 kDa</fullName>
    </recommendedName>
</protein>
<dbReference type="PANTHER" id="PTHR14594">
    <property type="entry name" value="CENTROSOMAL PROTEIN OF 70 KDA"/>
    <property type="match status" value="1"/>
</dbReference>